<evidence type="ECO:0000313" key="3">
    <source>
        <dbReference type="Proteomes" id="UP001165565"/>
    </source>
</evidence>
<keyword evidence="1" id="KW-0472">Membrane</keyword>
<gene>
    <name evidence="2" type="ORF">NEE01_09405</name>
</gene>
<dbReference type="RefSeq" id="WP_265268756.1">
    <property type="nucleotide sequence ID" value="NZ_JANFAU010000007.1"/>
</dbReference>
<keyword evidence="1" id="KW-0812">Transmembrane</keyword>
<evidence type="ECO:0000256" key="1">
    <source>
        <dbReference type="SAM" id="Phobius"/>
    </source>
</evidence>
<dbReference type="Proteomes" id="UP001165565">
    <property type="component" value="Unassembled WGS sequence"/>
</dbReference>
<feature type="transmembrane region" description="Helical" evidence="1">
    <location>
        <begin position="247"/>
        <end position="265"/>
    </location>
</feature>
<organism evidence="2 3">
    <name type="scientific">Sphingomonas lycopersici</name>
    <dbReference type="NCBI Taxonomy" id="2951807"/>
    <lineage>
        <taxon>Bacteria</taxon>
        <taxon>Pseudomonadati</taxon>
        <taxon>Pseudomonadota</taxon>
        <taxon>Alphaproteobacteria</taxon>
        <taxon>Sphingomonadales</taxon>
        <taxon>Sphingomonadaceae</taxon>
        <taxon>Sphingomonas</taxon>
    </lineage>
</organism>
<name>A0AA41ZE85_9SPHN</name>
<proteinExistence type="predicted"/>
<evidence type="ECO:0000313" key="2">
    <source>
        <dbReference type="EMBL" id="MCW6535001.1"/>
    </source>
</evidence>
<keyword evidence="3" id="KW-1185">Reference proteome</keyword>
<keyword evidence="1" id="KW-1133">Transmembrane helix</keyword>
<accession>A0AA41ZE85</accession>
<reference evidence="2" key="1">
    <citation type="submission" date="2022-06" db="EMBL/GenBank/DDBJ databases">
        <title>Sphingomonas sp. nov. isolated from rhizosphere soil of tomato.</title>
        <authorList>
            <person name="Dong H."/>
            <person name="Gao R."/>
        </authorList>
    </citation>
    <scope>NUCLEOTIDE SEQUENCE</scope>
    <source>
        <strain evidence="2">MMSM24</strain>
    </source>
</reference>
<comment type="caution">
    <text evidence="2">The sequence shown here is derived from an EMBL/GenBank/DDBJ whole genome shotgun (WGS) entry which is preliminary data.</text>
</comment>
<dbReference type="Pfam" id="PF09608">
    <property type="entry name" value="Alph_Pro_TM"/>
    <property type="match status" value="1"/>
</dbReference>
<sequence>MGGRVGERAGTATKRWRIAVAFAAPLAIAASNPGSKPVLVPDVSQREIEIAYSFTGAELLLFGAILLPPGEPRADARHPIDVVVVVKGPVQSITIREKEKIAGIWVNAERLGYRSAPSFYAIASSRPIRQLVDDRTRAIYELGLDSLQLSPASSAPANVQDRFTRGLVDLRARSGLYYEAPHAVEITDGVLYRARVNIPARVPVGRFTAETFLIRDGKVLGAAVRDIDVRKSGFERFVARAAQRSSFLYGLTAVALSVLLGWGAGQIARRI</sequence>
<protein>
    <submittedName>
        <fullName evidence="2">TIGR02186 family protein</fullName>
    </submittedName>
</protein>
<dbReference type="EMBL" id="JANFAV010000005">
    <property type="protein sequence ID" value="MCW6535001.1"/>
    <property type="molecule type" value="Genomic_DNA"/>
</dbReference>
<dbReference type="InterPro" id="IPR019088">
    <property type="entry name" value="CHP02186-rel_TM"/>
</dbReference>
<dbReference type="AlphaFoldDB" id="A0AA41ZE85"/>